<reference evidence="1" key="1">
    <citation type="submission" date="2022-06" db="EMBL/GenBank/DDBJ databases">
        <title>Nostosin G and Spiroidesin B from the Cyanobacterium Dolichospermum sp. NIES-1697.</title>
        <authorList>
            <person name="Phan C.-S."/>
            <person name="Mehjabin J.J."/>
            <person name="Anas A.R.J."/>
            <person name="Hayasaka M."/>
            <person name="Onoki R."/>
            <person name="Wang J."/>
            <person name="Umezawa T."/>
            <person name="Washio K."/>
            <person name="Morikawa M."/>
            <person name="Okino T."/>
        </authorList>
    </citation>
    <scope>NUCLEOTIDE SEQUENCE</scope>
    <source>
        <strain evidence="1">NIES-1697</strain>
    </source>
</reference>
<evidence type="ECO:0000313" key="2">
    <source>
        <dbReference type="Proteomes" id="UP001057561"/>
    </source>
</evidence>
<protein>
    <submittedName>
        <fullName evidence="1">Uncharacterized protein</fullName>
    </submittedName>
</protein>
<organism evidence="1 2">
    <name type="scientific">Dolichospermum heterosporum TAC447</name>
    <dbReference type="NCBI Taxonomy" id="747523"/>
    <lineage>
        <taxon>Bacteria</taxon>
        <taxon>Bacillati</taxon>
        <taxon>Cyanobacteriota</taxon>
        <taxon>Cyanophyceae</taxon>
        <taxon>Nostocales</taxon>
        <taxon>Aphanizomenonaceae</taxon>
        <taxon>Dolichospermum</taxon>
        <taxon>Dolichospermum heterosporum</taxon>
    </lineage>
</organism>
<gene>
    <name evidence="1" type="ORF">NG743_00880</name>
</gene>
<dbReference type="Proteomes" id="UP001057561">
    <property type="component" value="Chromosome"/>
</dbReference>
<evidence type="ECO:0000313" key="1">
    <source>
        <dbReference type="EMBL" id="UUO15649.1"/>
    </source>
</evidence>
<dbReference type="RefSeq" id="WP_027400937.1">
    <property type="nucleotide sequence ID" value="NZ_CP099464.1"/>
</dbReference>
<name>A0ABY5LXB7_9CYAN</name>
<dbReference type="EMBL" id="CP099464">
    <property type="protein sequence ID" value="UUO15649.1"/>
    <property type="molecule type" value="Genomic_DNA"/>
</dbReference>
<proteinExistence type="predicted"/>
<keyword evidence="2" id="KW-1185">Reference proteome</keyword>
<accession>A0ABY5LXB7</accession>
<sequence length="76" mass="8259">MTKSAAHDVEKIQTGIFILHGVGRSRSRSDSLRGDAGAIGIEIARGIAHEKSPIPQDISYLKDFHLLPLSPVNNRV</sequence>